<protein>
    <submittedName>
        <fullName evidence="1">Uncharacterized protein</fullName>
    </submittedName>
</protein>
<dbReference type="AlphaFoldDB" id="A0A9Q4C640"/>
<evidence type="ECO:0000313" key="1">
    <source>
        <dbReference type="EMBL" id="MCX2819850.1"/>
    </source>
</evidence>
<dbReference type="EMBL" id="RKLV01000013">
    <property type="protein sequence ID" value="MCX2819850.1"/>
    <property type="molecule type" value="Genomic_DNA"/>
</dbReference>
<dbReference type="Proteomes" id="UP001149411">
    <property type="component" value="Unassembled WGS sequence"/>
</dbReference>
<comment type="caution">
    <text evidence="1">The sequence shown here is derived from an EMBL/GenBank/DDBJ whole genome shotgun (WGS) entry which is preliminary data.</text>
</comment>
<organism evidence="1 2">
    <name type="scientific">Halorutilus salinus</name>
    <dbReference type="NCBI Taxonomy" id="2487751"/>
    <lineage>
        <taxon>Archaea</taxon>
        <taxon>Methanobacteriati</taxon>
        <taxon>Methanobacteriota</taxon>
        <taxon>Stenosarchaea group</taxon>
        <taxon>Halobacteria</taxon>
        <taxon>Halorutilales</taxon>
        <taxon>Halorutilaceae</taxon>
        <taxon>Halorutilus</taxon>
    </lineage>
</organism>
<name>A0A9Q4C640_9EURY</name>
<keyword evidence="2" id="KW-1185">Reference proteome</keyword>
<evidence type="ECO:0000313" key="2">
    <source>
        <dbReference type="Proteomes" id="UP001149411"/>
    </source>
</evidence>
<dbReference type="RefSeq" id="WP_266088498.1">
    <property type="nucleotide sequence ID" value="NZ_RKLV01000013.1"/>
</dbReference>
<sequence length="57" mass="6310">MSAETEEEFDEEDLPDACLGTLNSIRSYSTKPGRTVFVEQGNPDGWISTDETAEVLK</sequence>
<proteinExistence type="predicted"/>
<gene>
    <name evidence="1" type="ORF">EGH25_10860</name>
</gene>
<accession>A0A9Q4C640</accession>
<reference evidence="1" key="1">
    <citation type="submission" date="2022-09" db="EMBL/GenBank/DDBJ databases">
        <title>Haloadaptaus new haloarchaeum isolated from saline soil.</title>
        <authorList>
            <person name="Duran-Viseras A."/>
            <person name="Sanchez-Porro C."/>
            <person name="Ventosa A."/>
        </authorList>
    </citation>
    <scope>NUCLEOTIDE SEQUENCE</scope>
    <source>
        <strain evidence="1">F3-133</strain>
    </source>
</reference>